<feature type="chain" id="PRO_5046991339" description="Tetratricopeptide repeat protein" evidence="2">
    <location>
        <begin position="23"/>
        <end position="215"/>
    </location>
</feature>
<dbReference type="SMART" id="SM00028">
    <property type="entry name" value="TPR"/>
    <property type="match status" value="3"/>
</dbReference>
<dbReference type="InterPro" id="IPR019734">
    <property type="entry name" value="TPR_rpt"/>
</dbReference>
<evidence type="ECO:0000313" key="4">
    <source>
        <dbReference type="Proteomes" id="UP001597371"/>
    </source>
</evidence>
<evidence type="ECO:0000256" key="1">
    <source>
        <dbReference type="SAM" id="MobiDB-lite"/>
    </source>
</evidence>
<evidence type="ECO:0000313" key="3">
    <source>
        <dbReference type="EMBL" id="MFD2236203.1"/>
    </source>
</evidence>
<name>A0ABW5CJK9_9HYPH</name>
<dbReference type="Proteomes" id="UP001597371">
    <property type="component" value="Unassembled WGS sequence"/>
</dbReference>
<dbReference type="Gene3D" id="1.25.40.10">
    <property type="entry name" value="Tetratricopeptide repeat domain"/>
    <property type="match status" value="1"/>
</dbReference>
<evidence type="ECO:0008006" key="5">
    <source>
        <dbReference type="Google" id="ProtNLM"/>
    </source>
</evidence>
<dbReference type="SUPFAM" id="SSF48452">
    <property type="entry name" value="TPR-like"/>
    <property type="match status" value="1"/>
</dbReference>
<dbReference type="RefSeq" id="WP_209735834.1">
    <property type="nucleotide sequence ID" value="NZ_CP072611.1"/>
</dbReference>
<proteinExistence type="predicted"/>
<dbReference type="InterPro" id="IPR011990">
    <property type="entry name" value="TPR-like_helical_dom_sf"/>
</dbReference>
<evidence type="ECO:0000256" key="2">
    <source>
        <dbReference type="SAM" id="SignalP"/>
    </source>
</evidence>
<keyword evidence="4" id="KW-1185">Reference proteome</keyword>
<sequence>MRALFVCAFLAGLSAAPAPSHSQEAPIAPLPESEVLPQPLPPLSEPSAPASGDDEAASALDGLFAELRRERSPEAAERLAGRIEAHWLDSGSATVDLLMGWADAAAATQNEGAAFDLLEQVMVLSPDYAEAWNRRATLNYGLDRYGRSLADIEQTLIREPRHFGALMGLGAILETLGRDSDAAQAYGRVLEVYPSLRAAQDALARLSDAAEGRTL</sequence>
<organism evidence="3 4">
    <name type="scientific">Aureimonas populi</name>
    <dbReference type="NCBI Taxonomy" id="1701758"/>
    <lineage>
        <taxon>Bacteria</taxon>
        <taxon>Pseudomonadati</taxon>
        <taxon>Pseudomonadota</taxon>
        <taxon>Alphaproteobacteria</taxon>
        <taxon>Hyphomicrobiales</taxon>
        <taxon>Aurantimonadaceae</taxon>
        <taxon>Aureimonas</taxon>
    </lineage>
</organism>
<feature type="signal peptide" evidence="2">
    <location>
        <begin position="1"/>
        <end position="22"/>
    </location>
</feature>
<accession>A0ABW5CJK9</accession>
<gene>
    <name evidence="3" type="ORF">ACFSKQ_01845</name>
</gene>
<dbReference type="EMBL" id="JBHUIJ010000002">
    <property type="protein sequence ID" value="MFD2236203.1"/>
    <property type="molecule type" value="Genomic_DNA"/>
</dbReference>
<comment type="caution">
    <text evidence="3">The sequence shown here is derived from an EMBL/GenBank/DDBJ whole genome shotgun (WGS) entry which is preliminary data.</text>
</comment>
<reference evidence="4" key="1">
    <citation type="journal article" date="2019" name="Int. J. Syst. Evol. Microbiol.">
        <title>The Global Catalogue of Microorganisms (GCM) 10K type strain sequencing project: providing services to taxonomists for standard genome sequencing and annotation.</title>
        <authorList>
            <consortium name="The Broad Institute Genomics Platform"/>
            <consortium name="The Broad Institute Genome Sequencing Center for Infectious Disease"/>
            <person name="Wu L."/>
            <person name="Ma J."/>
        </authorList>
    </citation>
    <scope>NUCLEOTIDE SEQUENCE [LARGE SCALE GENOMIC DNA]</scope>
    <source>
        <strain evidence="4">ZS-35-S2</strain>
    </source>
</reference>
<keyword evidence="2" id="KW-0732">Signal</keyword>
<protein>
    <recommendedName>
        <fullName evidence="5">Tetratricopeptide repeat protein</fullName>
    </recommendedName>
</protein>
<feature type="region of interest" description="Disordered" evidence="1">
    <location>
        <begin position="17"/>
        <end position="55"/>
    </location>
</feature>